<accession>A0ABV4WPH4</accession>
<feature type="coiled-coil region" evidence="1">
    <location>
        <begin position="5"/>
        <end position="46"/>
    </location>
</feature>
<name>A0ABV4WPH4_9CYAN</name>
<gene>
    <name evidence="2" type="ORF">ACE1CA_20920</name>
</gene>
<dbReference type="Proteomes" id="UP001576780">
    <property type="component" value="Unassembled WGS sequence"/>
</dbReference>
<evidence type="ECO:0000256" key="1">
    <source>
        <dbReference type="SAM" id="Coils"/>
    </source>
</evidence>
<protein>
    <submittedName>
        <fullName evidence="2">Uncharacterized protein</fullName>
    </submittedName>
</protein>
<evidence type="ECO:0000313" key="3">
    <source>
        <dbReference type="Proteomes" id="UP001576780"/>
    </source>
</evidence>
<dbReference type="RefSeq" id="WP_413279353.1">
    <property type="nucleotide sequence ID" value="NZ_JBHFNT010000192.1"/>
</dbReference>
<keyword evidence="3" id="KW-1185">Reference proteome</keyword>
<keyword evidence="1" id="KW-0175">Coiled coil</keyword>
<proteinExistence type="predicted"/>
<organism evidence="2 3">
    <name type="scientific">Floridaenema evergladense BLCC-F167</name>
    <dbReference type="NCBI Taxonomy" id="3153639"/>
    <lineage>
        <taxon>Bacteria</taxon>
        <taxon>Bacillati</taxon>
        <taxon>Cyanobacteriota</taxon>
        <taxon>Cyanophyceae</taxon>
        <taxon>Oscillatoriophycideae</taxon>
        <taxon>Aerosakkonematales</taxon>
        <taxon>Aerosakkonemataceae</taxon>
        <taxon>Floridanema</taxon>
        <taxon>Floridanema evergladense</taxon>
    </lineage>
</organism>
<reference evidence="2 3" key="1">
    <citation type="submission" date="2024-09" db="EMBL/GenBank/DDBJ databases">
        <title>Floridaenema gen nov. (Aerosakkonemataceae, Aerosakkonematales ord. nov., Cyanobacteria) from benthic tropical and subtropical fresh waters, with the description of four new species.</title>
        <authorList>
            <person name="Moretto J.A."/>
            <person name="Berthold D.E."/>
            <person name="Lefler F.W."/>
            <person name="Huang I.-S."/>
            <person name="Laughinghouse H. IV."/>
        </authorList>
    </citation>
    <scope>NUCLEOTIDE SEQUENCE [LARGE SCALE GENOMIC DNA]</scope>
    <source>
        <strain evidence="2 3">BLCC-F167</strain>
    </source>
</reference>
<comment type="caution">
    <text evidence="2">The sequence shown here is derived from an EMBL/GenBank/DDBJ whole genome shotgun (WGS) entry which is preliminary data.</text>
</comment>
<evidence type="ECO:0000313" key="2">
    <source>
        <dbReference type="EMBL" id="MFB2836995.1"/>
    </source>
</evidence>
<dbReference type="EMBL" id="JBHFNT010000192">
    <property type="protein sequence ID" value="MFB2836995.1"/>
    <property type="molecule type" value="Genomic_DNA"/>
</dbReference>
<sequence>MTERLDRIEAILQETAQQQQQLEQLVQQQQRQFTEQQQQITQQQQQFAEQRQFAEQQHQQLVTRMDSLVFEVQRILGGLSERQNRTEAAIETLVDAVGRLTRNGEADRAVMRETQAQIREMQAEVNQIWQYLLNQRNNGHA</sequence>